<comment type="caution">
    <text evidence="3">The sequence shown here is derived from an EMBL/GenBank/DDBJ whole genome shotgun (WGS) entry which is preliminary data.</text>
</comment>
<dbReference type="InterPro" id="IPR037518">
    <property type="entry name" value="MPN"/>
</dbReference>
<accession>A0A1G4ICN6</accession>
<dbReference type="CDD" id="cd08061">
    <property type="entry name" value="MPN_NPL4"/>
    <property type="match status" value="1"/>
</dbReference>
<dbReference type="GO" id="GO:0031625">
    <property type="term" value="F:ubiquitin protein ligase binding"/>
    <property type="evidence" value="ECO:0007669"/>
    <property type="project" value="TreeGrafter"/>
</dbReference>
<evidence type="ECO:0000256" key="1">
    <source>
        <dbReference type="ARBA" id="ARBA00011025"/>
    </source>
</evidence>
<protein>
    <submittedName>
        <fullName evidence="3">NPL4 family, putative</fullName>
    </submittedName>
</protein>
<dbReference type="GeneID" id="92375436"/>
<dbReference type="AlphaFoldDB" id="A0A1G4ICN6"/>
<gene>
    <name evidence="3" type="ORF">TEOVI_000149600</name>
</gene>
<dbReference type="PANTHER" id="PTHR12710:SF0">
    <property type="entry name" value="NUCLEAR PROTEIN LOCALIZATION PROTEIN 4 HOMOLOG"/>
    <property type="match status" value="1"/>
</dbReference>
<dbReference type="InterPro" id="IPR016563">
    <property type="entry name" value="Npl4"/>
</dbReference>
<keyword evidence="4" id="KW-1185">Reference proteome</keyword>
<dbReference type="Pfam" id="PF05021">
    <property type="entry name" value="NPL4"/>
    <property type="match status" value="1"/>
</dbReference>
<organism evidence="3 4">
    <name type="scientific">Trypanosoma equiperdum</name>
    <dbReference type="NCBI Taxonomy" id="5694"/>
    <lineage>
        <taxon>Eukaryota</taxon>
        <taxon>Discoba</taxon>
        <taxon>Euglenozoa</taxon>
        <taxon>Kinetoplastea</taxon>
        <taxon>Metakinetoplastina</taxon>
        <taxon>Trypanosomatida</taxon>
        <taxon>Trypanosomatidae</taxon>
        <taxon>Trypanosoma</taxon>
    </lineage>
</organism>
<dbReference type="InterPro" id="IPR007717">
    <property type="entry name" value="NPL4_C"/>
</dbReference>
<dbReference type="PANTHER" id="PTHR12710">
    <property type="entry name" value="NUCLEAR PROTEIN LOCALIZATION 4"/>
    <property type="match status" value="1"/>
</dbReference>
<dbReference type="EMBL" id="CZPT02001330">
    <property type="protein sequence ID" value="SCU69927.1"/>
    <property type="molecule type" value="Genomic_DNA"/>
</dbReference>
<evidence type="ECO:0000313" key="3">
    <source>
        <dbReference type="EMBL" id="SCU69927.1"/>
    </source>
</evidence>
<dbReference type="Gene3D" id="3.40.140.10">
    <property type="entry name" value="Cytidine Deaminase, domain 2"/>
    <property type="match status" value="1"/>
</dbReference>
<dbReference type="RefSeq" id="XP_067080816.1">
    <property type="nucleotide sequence ID" value="XM_067224715.1"/>
</dbReference>
<dbReference type="GO" id="GO:0043130">
    <property type="term" value="F:ubiquitin binding"/>
    <property type="evidence" value="ECO:0007669"/>
    <property type="project" value="TreeGrafter"/>
</dbReference>
<name>A0A1G4ICN6_TRYEQ</name>
<evidence type="ECO:0000259" key="2">
    <source>
        <dbReference type="PROSITE" id="PS50249"/>
    </source>
</evidence>
<dbReference type="PROSITE" id="PS50249">
    <property type="entry name" value="MPN"/>
    <property type="match status" value="1"/>
</dbReference>
<dbReference type="GO" id="GO:0005634">
    <property type="term" value="C:nucleus"/>
    <property type="evidence" value="ECO:0007669"/>
    <property type="project" value="TreeGrafter"/>
</dbReference>
<sequence length="500" mass="56470">MRLSDVLNARLPVMILSHRTTNFPSSCVAVHVFCEDFIIFIRWRLTCFSSPTFVLNIGSDLALDNIFDFLIKDIALNRGATYLLCPVHRFLFMADASALEELRKERQRRYAQLSRTEKPRIEPCCHCNEPPYKERVCPVTGVYHNHDKQKIVGGSVVNSNIVNSSELMKAIELSRVRWAPSRTKLVRVDVTSLNLFQSFVRQSGWAVQRCGILYGKYDSAESTIEVHAVYEPEQEGGLQKFICLRDSRVGTVDRLAERLGLRRVGMVCTHQARDPDKMVLSGYELLLCAREQSRFGDECVLLTMSPSITTGRIECQAWQASPQAVHFYRLGTLTEKLDADPRNSTVVTGTADGFCGDEIPSHFVYSSISLEVAQEQTDDKGRPQVITKAPSKEIDTRWFTSYVAVDPFDSHVVKNLFVRISRPGMDPPTITNLRNYLKDPKRADVPILQKLADFHVLIFLAFDVFSGVNEVLTIIDAIKENSLAPLAEPHVKTLQLLIES</sequence>
<dbReference type="VEuPathDB" id="TriTrypDB:TEOVI_000149600"/>
<dbReference type="Proteomes" id="UP000195570">
    <property type="component" value="Unassembled WGS sequence"/>
</dbReference>
<evidence type="ECO:0000313" key="4">
    <source>
        <dbReference type="Proteomes" id="UP000195570"/>
    </source>
</evidence>
<dbReference type="GO" id="GO:0006511">
    <property type="term" value="P:ubiquitin-dependent protein catabolic process"/>
    <property type="evidence" value="ECO:0007669"/>
    <property type="project" value="InterPro"/>
</dbReference>
<comment type="similarity">
    <text evidence="1">Belongs to the NPL4 family.</text>
</comment>
<feature type="domain" description="MPN" evidence="2">
    <location>
        <begin position="185"/>
        <end position="324"/>
    </location>
</feature>
<proteinExistence type="inferred from homology"/>
<reference evidence="3" key="1">
    <citation type="submission" date="2016-09" db="EMBL/GenBank/DDBJ databases">
        <authorList>
            <person name="Hebert L."/>
            <person name="Moumen B."/>
        </authorList>
    </citation>
    <scope>NUCLEOTIDE SEQUENCE [LARGE SCALE GENOMIC DNA]</scope>
    <source>
        <strain evidence="3">OVI</strain>
    </source>
</reference>